<dbReference type="HOGENOM" id="CLU_090311_0_0_2"/>
<keyword evidence="3" id="KW-1185">Reference proteome</keyword>
<reference evidence="2 3" key="1">
    <citation type="submission" date="2006-10" db="EMBL/GenBank/DDBJ databases">
        <title>Complete sequence of Methanosaeta thermophila PT.</title>
        <authorList>
            <consortium name="US DOE Joint Genome Institute"/>
            <person name="Copeland A."/>
            <person name="Lucas S."/>
            <person name="Lapidus A."/>
            <person name="Barry K."/>
            <person name="Detter J.C."/>
            <person name="Glavina del Rio T."/>
            <person name="Hammon N."/>
            <person name="Israni S."/>
            <person name="Pitluck S."/>
            <person name="Chain P."/>
            <person name="Malfatti S."/>
            <person name="Shin M."/>
            <person name="Vergez L."/>
            <person name="Schmutz J."/>
            <person name="Larimer F."/>
            <person name="Land M."/>
            <person name="Hauser L."/>
            <person name="Kyrpides N."/>
            <person name="Kim E."/>
            <person name="Smith K.S."/>
            <person name="Ingram-Smith C."/>
            <person name="Richardson P."/>
        </authorList>
    </citation>
    <scope>NUCLEOTIDE SEQUENCE [LARGE SCALE GENOMIC DNA]</scope>
    <source>
        <strain evidence="3">DSM 6194 / JCM 14653 / NBRC 101360 / PT</strain>
    </source>
</reference>
<name>A0B903_METTP</name>
<accession>A0B903</accession>
<feature type="domain" description="TfuA-like core" evidence="1">
    <location>
        <begin position="38"/>
        <end position="155"/>
    </location>
</feature>
<dbReference type="NCBIfam" id="NF033432">
    <property type="entry name" value="ThioGly_TfuA_rel"/>
    <property type="match status" value="1"/>
</dbReference>
<proteinExistence type="predicted"/>
<dbReference type="EMBL" id="CP000477">
    <property type="protein sequence ID" value="ABK15177.1"/>
    <property type="molecule type" value="Genomic_DNA"/>
</dbReference>
<gene>
    <name evidence="2" type="ordered locus">Mthe_1402</name>
</gene>
<evidence type="ECO:0000313" key="2">
    <source>
        <dbReference type="EMBL" id="ABK15177.1"/>
    </source>
</evidence>
<dbReference type="KEGG" id="mtp:Mthe_1402"/>
<evidence type="ECO:0000313" key="3">
    <source>
        <dbReference type="Proteomes" id="UP000000674"/>
    </source>
</evidence>
<dbReference type="Pfam" id="PF07812">
    <property type="entry name" value="TfuA"/>
    <property type="match status" value="1"/>
</dbReference>
<sequence length="208" mass="23268">MPHDEARSILDADYRPPARRGDVLAAARDGADLICLIDGVFFQDSSVAHKEILEALRMGVRVIGASSMGALRAAEMDVYGMEGVGEIYRAYRSGEIVADDEVALVFDPVTLAPLSEPLVNIRHNLRLAVSEGWIDKQTAADLLDIARSRYFPSRSYENLMKDAAGRVPEEKLLQFRRFLESRRADLKREDAIRALRRAAEVARELQLQ</sequence>
<dbReference type="STRING" id="349307.Mthe_1402"/>
<evidence type="ECO:0000259" key="1">
    <source>
        <dbReference type="Pfam" id="PF07812"/>
    </source>
</evidence>
<dbReference type="Proteomes" id="UP000000674">
    <property type="component" value="Chromosome"/>
</dbReference>
<dbReference type="InterPro" id="IPR012924">
    <property type="entry name" value="TfuA_core"/>
</dbReference>
<protein>
    <submittedName>
        <fullName evidence="2">TfuA domain protein, core</fullName>
    </submittedName>
</protein>
<organism evidence="2 3">
    <name type="scientific">Methanothrix thermoacetophila (strain DSM 6194 / JCM 14653 / NBRC 101360 / PT)</name>
    <name type="common">Methanosaeta thermophila</name>
    <dbReference type="NCBI Taxonomy" id="349307"/>
    <lineage>
        <taxon>Archaea</taxon>
        <taxon>Methanobacteriati</taxon>
        <taxon>Methanobacteriota</taxon>
        <taxon>Stenosarchaea group</taxon>
        <taxon>Methanomicrobia</taxon>
        <taxon>Methanotrichales</taxon>
        <taxon>Methanotrichaceae</taxon>
        <taxon>Methanothrix</taxon>
    </lineage>
</organism>
<dbReference type="AlphaFoldDB" id="A0B903"/>